<dbReference type="Pfam" id="PF26558">
    <property type="entry name" value="DHQS_2nd"/>
    <property type="match status" value="2"/>
</dbReference>
<dbReference type="GO" id="GO:0003856">
    <property type="term" value="F:3-dehydroquinate synthase activity"/>
    <property type="evidence" value="ECO:0007669"/>
    <property type="project" value="InterPro"/>
</dbReference>
<dbReference type="Pfam" id="PF00612">
    <property type="entry name" value="IQ"/>
    <property type="match status" value="1"/>
</dbReference>
<comment type="caution">
    <text evidence="5">The sequence shown here is derived from an EMBL/GenBank/DDBJ whole genome shotgun (WGS) entry which is preliminary data.</text>
</comment>
<dbReference type="InterPro" id="IPR000048">
    <property type="entry name" value="IQ_motif_EF-hand-BS"/>
</dbReference>
<evidence type="ECO:0000256" key="2">
    <source>
        <dbReference type="ARBA" id="ARBA00022860"/>
    </source>
</evidence>
<protein>
    <recommendedName>
        <fullName evidence="4">3-dehydroquinate synthase C-terminal domain-containing protein</fullName>
    </recommendedName>
</protein>
<dbReference type="InterPro" id="IPR056179">
    <property type="entry name" value="DHQS_C"/>
</dbReference>
<feature type="domain" description="3-dehydroquinate synthase C-terminal" evidence="4">
    <location>
        <begin position="234"/>
        <end position="391"/>
    </location>
</feature>
<dbReference type="PANTHER" id="PTHR33563:SF1">
    <property type="entry name" value="3-DEHYDROQUINATE SYNTHASE"/>
    <property type="match status" value="1"/>
</dbReference>
<dbReference type="PANTHER" id="PTHR33563">
    <property type="match status" value="1"/>
</dbReference>
<evidence type="ECO:0000313" key="6">
    <source>
        <dbReference type="Proteomes" id="UP000235145"/>
    </source>
</evidence>
<feature type="domain" description="3-dehydroquinate synthase C-terminal" evidence="4">
    <location>
        <begin position="179"/>
        <end position="209"/>
    </location>
</feature>
<dbReference type="AlphaFoldDB" id="A0A9R1VV24"/>
<dbReference type="GO" id="GO:0009073">
    <property type="term" value="P:aromatic amino acid family biosynthetic process"/>
    <property type="evidence" value="ECO:0007669"/>
    <property type="project" value="UniProtKB-KW"/>
</dbReference>
<organism evidence="5 6">
    <name type="scientific">Lactuca sativa</name>
    <name type="common">Garden lettuce</name>
    <dbReference type="NCBI Taxonomy" id="4236"/>
    <lineage>
        <taxon>Eukaryota</taxon>
        <taxon>Viridiplantae</taxon>
        <taxon>Streptophyta</taxon>
        <taxon>Embryophyta</taxon>
        <taxon>Tracheophyta</taxon>
        <taxon>Spermatophyta</taxon>
        <taxon>Magnoliopsida</taxon>
        <taxon>eudicotyledons</taxon>
        <taxon>Gunneridae</taxon>
        <taxon>Pentapetalae</taxon>
        <taxon>asterids</taxon>
        <taxon>campanulids</taxon>
        <taxon>Asterales</taxon>
        <taxon>Asteraceae</taxon>
        <taxon>Cichorioideae</taxon>
        <taxon>Cichorieae</taxon>
        <taxon>Lactucinae</taxon>
        <taxon>Lactuca</taxon>
    </lineage>
</organism>
<accession>A0A9R1VV24</accession>
<name>A0A9R1VV24_LACSA</name>
<sequence length="391" mass="42890">MGKSPGKWVKTVHFGKKSSKSNLSKDATSDKKISITINSQSNDFSADSSVISSPLCNVITHLEKSSSDNLIYDSAANDDELEQAATKVQAAFRGYLARRAFWSLKGIIWLQAVVRGQIVRLSGSCPQMLQKRHLQEHLEVEQGLEGVDLKAEDVEAVFELKDYLDERNEEVNILGLTKATITRVQMCGMGDRVCVDLCSLMRPGEGLLVVLIEKDKTRQDKTCFTAFSMHWTHIDVGSFARGLFLVHSDCLESKSNYIASWPFRVNAGPVHANVAIPGGKTCYLSELKAGKEILVVDQSGIQRTAVVGRVKIETRPLIIVDAKVDSHKETSYTILLQNSKTVGLVAPTKGGGNEATAIPVTSLKVGDEVFVRVQGSARHTGIEIQEFTLEK</sequence>
<dbReference type="Proteomes" id="UP000235145">
    <property type="component" value="Unassembled WGS sequence"/>
</dbReference>
<evidence type="ECO:0000313" key="5">
    <source>
        <dbReference type="EMBL" id="KAJ0212443.1"/>
    </source>
</evidence>
<dbReference type="SMART" id="SM00015">
    <property type="entry name" value="IQ"/>
    <property type="match status" value="1"/>
</dbReference>
<dbReference type="GO" id="GO:0005516">
    <property type="term" value="F:calmodulin binding"/>
    <property type="evidence" value="ECO:0007669"/>
    <property type="project" value="UniProtKB-KW"/>
</dbReference>
<gene>
    <name evidence="5" type="ORF">LSAT_V11C400225430</name>
</gene>
<keyword evidence="6" id="KW-1185">Reference proteome</keyword>
<dbReference type="InterPro" id="IPR002812">
    <property type="entry name" value="DHQS"/>
</dbReference>
<evidence type="ECO:0000256" key="1">
    <source>
        <dbReference type="ARBA" id="ARBA00022605"/>
    </source>
</evidence>
<reference evidence="5 6" key="1">
    <citation type="journal article" date="2017" name="Nat. Commun.">
        <title>Genome assembly with in vitro proximity ligation data and whole-genome triplication in lettuce.</title>
        <authorList>
            <person name="Reyes-Chin-Wo S."/>
            <person name="Wang Z."/>
            <person name="Yang X."/>
            <person name="Kozik A."/>
            <person name="Arikit S."/>
            <person name="Song C."/>
            <person name="Xia L."/>
            <person name="Froenicke L."/>
            <person name="Lavelle D.O."/>
            <person name="Truco M.J."/>
            <person name="Xia R."/>
            <person name="Zhu S."/>
            <person name="Xu C."/>
            <person name="Xu H."/>
            <person name="Xu X."/>
            <person name="Cox K."/>
            <person name="Korf I."/>
            <person name="Meyers B.C."/>
            <person name="Michelmore R.W."/>
        </authorList>
    </citation>
    <scope>NUCLEOTIDE SEQUENCE [LARGE SCALE GENOMIC DNA]</scope>
    <source>
        <strain evidence="6">cv. Salinas</strain>
        <tissue evidence="5">Seedlings</tissue>
    </source>
</reference>
<dbReference type="PROSITE" id="PS50096">
    <property type="entry name" value="IQ"/>
    <property type="match status" value="1"/>
</dbReference>
<keyword evidence="2" id="KW-0112">Calmodulin-binding</keyword>
<dbReference type="CDD" id="cd23767">
    <property type="entry name" value="IQCD"/>
    <property type="match status" value="1"/>
</dbReference>
<dbReference type="GO" id="GO:0008652">
    <property type="term" value="P:amino acid biosynthetic process"/>
    <property type="evidence" value="ECO:0007669"/>
    <property type="project" value="UniProtKB-KW"/>
</dbReference>
<evidence type="ECO:0000256" key="3">
    <source>
        <dbReference type="ARBA" id="ARBA00023141"/>
    </source>
</evidence>
<evidence type="ECO:0000259" key="4">
    <source>
        <dbReference type="Pfam" id="PF26558"/>
    </source>
</evidence>
<proteinExistence type="predicted"/>
<keyword evidence="1" id="KW-0028">Amino-acid biosynthesis</keyword>
<dbReference type="GO" id="GO:0016491">
    <property type="term" value="F:oxidoreductase activity"/>
    <property type="evidence" value="ECO:0007669"/>
    <property type="project" value="InterPro"/>
</dbReference>
<dbReference type="Gene3D" id="1.20.5.190">
    <property type="match status" value="1"/>
</dbReference>
<keyword evidence="3" id="KW-0057">Aromatic amino acid biosynthesis</keyword>
<dbReference type="EMBL" id="NBSK02000004">
    <property type="protein sequence ID" value="KAJ0212443.1"/>
    <property type="molecule type" value="Genomic_DNA"/>
</dbReference>